<keyword evidence="3" id="KW-1185">Reference proteome</keyword>
<dbReference type="SUPFAM" id="SSF56925">
    <property type="entry name" value="OMPA-like"/>
    <property type="match status" value="1"/>
</dbReference>
<evidence type="ECO:0000313" key="3">
    <source>
        <dbReference type="Proteomes" id="UP001162802"/>
    </source>
</evidence>
<feature type="chain" id="PRO_5045207928" evidence="1">
    <location>
        <begin position="24"/>
        <end position="155"/>
    </location>
</feature>
<dbReference type="RefSeq" id="WP_243796764.1">
    <property type="nucleotide sequence ID" value="NZ_JALHAT010000003.1"/>
</dbReference>
<reference evidence="2" key="1">
    <citation type="submission" date="2022-03" db="EMBL/GenBank/DDBJ databases">
        <title>Identification of a novel bacterium isolated from mangrove sediments.</title>
        <authorList>
            <person name="Pan X."/>
        </authorList>
    </citation>
    <scope>NUCLEOTIDE SEQUENCE</scope>
    <source>
        <strain evidence="2">B2637</strain>
    </source>
</reference>
<keyword evidence="1" id="KW-0732">Signal</keyword>
<accession>A0ABT0A8M0</accession>
<evidence type="ECO:0000313" key="2">
    <source>
        <dbReference type="EMBL" id="MCJ1959537.1"/>
    </source>
</evidence>
<evidence type="ECO:0000256" key="1">
    <source>
        <dbReference type="SAM" id="SignalP"/>
    </source>
</evidence>
<name>A0ABT0A8M0_9SPHN</name>
<dbReference type="Proteomes" id="UP001162802">
    <property type="component" value="Unassembled WGS sequence"/>
</dbReference>
<dbReference type="EMBL" id="JALHAT010000003">
    <property type="protein sequence ID" value="MCJ1959537.1"/>
    <property type="molecule type" value="Genomic_DNA"/>
</dbReference>
<dbReference type="InterPro" id="IPR011250">
    <property type="entry name" value="OMP/PagP_B-barrel"/>
</dbReference>
<gene>
    <name evidence="2" type="ORF">MTR65_02420</name>
</gene>
<proteinExistence type="predicted"/>
<protein>
    <submittedName>
        <fullName evidence="2">Porin family protein</fullName>
    </submittedName>
</protein>
<organism evidence="2 3">
    <name type="scientific">Novosphingobium mangrovi</name>
    <name type="common">ex Hu et al. 2023</name>
    <dbReference type="NCBI Taxonomy" id="2930094"/>
    <lineage>
        <taxon>Bacteria</taxon>
        <taxon>Pseudomonadati</taxon>
        <taxon>Pseudomonadota</taxon>
        <taxon>Alphaproteobacteria</taxon>
        <taxon>Sphingomonadales</taxon>
        <taxon>Sphingomonadaceae</taxon>
        <taxon>Novosphingobium</taxon>
    </lineage>
</organism>
<feature type="signal peptide" evidence="1">
    <location>
        <begin position="1"/>
        <end position="23"/>
    </location>
</feature>
<sequence>MRRRAWGGLLALAVVGLASPARADEAYAEAIGGISFGPEEDAAIFGLAAGYDWDLTETIFVGLEASLDKEMVQERHVALGIGVRAGLEVTERGKAFVGLNYQSRDCPHCEAAWGFSGGWEQEIGERLYLKAEYKHLATEHEGDKEILIAGLGIMF</sequence>
<comment type="caution">
    <text evidence="2">The sequence shown here is derived from an EMBL/GenBank/DDBJ whole genome shotgun (WGS) entry which is preliminary data.</text>
</comment>